<proteinExistence type="predicted"/>
<protein>
    <submittedName>
        <fullName evidence="2">Uncharacterized protein</fullName>
    </submittedName>
</protein>
<keyword evidence="3" id="KW-1185">Reference proteome</keyword>
<gene>
    <name evidence="2" type="ORF">GSI_07677</name>
</gene>
<evidence type="ECO:0000313" key="3">
    <source>
        <dbReference type="Proteomes" id="UP000230002"/>
    </source>
</evidence>
<organism evidence="2 3">
    <name type="scientific">Ganoderma sinense ZZ0214-1</name>
    <dbReference type="NCBI Taxonomy" id="1077348"/>
    <lineage>
        <taxon>Eukaryota</taxon>
        <taxon>Fungi</taxon>
        <taxon>Dikarya</taxon>
        <taxon>Basidiomycota</taxon>
        <taxon>Agaricomycotina</taxon>
        <taxon>Agaricomycetes</taxon>
        <taxon>Polyporales</taxon>
        <taxon>Polyporaceae</taxon>
        <taxon>Ganoderma</taxon>
    </lineage>
</organism>
<evidence type="ECO:0000313" key="2">
    <source>
        <dbReference type="EMBL" id="PIL30100.1"/>
    </source>
</evidence>
<dbReference type="AlphaFoldDB" id="A0A2G8S8J8"/>
<feature type="region of interest" description="Disordered" evidence="1">
    <location>
        <begin position="135"/>
        <end position="231"/>
    </location>
</feature>
<dbReference type="EMBL" id="AYKW01000016">
    <property type="protein sequence ID" value="PIL30100.1"/>
    <property type="molecule type" value="Genomic_DNA"/>
</dbReference>
<reference evidence="2 3" key="1">
    <citation type="journal article" date="2015" name="Sci. Rep.">
        <title>Chromosome-level genome map provides insights into diverse defense mechanisms in the medicinal fungus Ganoderma sinense.</title>
        <authorList>
            <person name="Zhu Y."/>
            <person name="Xu J."/>
            <person name="Sun C."/>
            <person name="Zhou S."/>
            <person name="Xu H."/>
            <person name="Nelson D.R."/>
            <person name="Qian J."/>
            <person name="Song J."/>
            <person name="Luo H."/>
            <person name="Xiang L."/>
            <person name="Li Y."/>
            <person name="Xu Z."/>
            <person name="Ji A."/>
            <person name="Wang L."/>
            <person name="Lu S."/>
            <person name="Hayward A."/>
            <person name="Sun W."/>
            <person name="Li X."/>
            <person name="Schwartz D.C."/>
            <person name="Wang Y."/>
            <person name="Chen S."/>
        </authorList>
    </citation>
    <scope>NUCLEOTIDE SEQUENCE [LARGE SCALE GENOMIC DNA]</scope>
    <source>
        <strain evidence="2 3">ZZ0214-1</strain>
    </source>
</reference>
<comment type="caution">
    <text evidence="2">The sequence shown here is derived from an EMBL/GenBank/DDBJ whole genome shotgun (WGS) entry which is preliminary data.</text>
</comment>
<feature type="compositionally biased region" description="Polar residues" evidence="1">
    <location>
        <begin position="135"/>
        <end position="157"/>
    </location>
</feature>
<dbReference type="Proteomes" id="UP000230002">
    <property type="component" value="Unassembled WGS sequence"/>
</dbReference>
<evidence type="ECO:0000256" key="1">
    <source>
        <dbReference type="SAM" id="MobiDB-lite"/>
    </source>
</evidence>
<dbReference type="OrthoDB" id="2765179at2759"/>
<accession>A0A2G8S8J8</accession>
<name>A0A2G8S8J8_9APHY</name>
<sequence length="358" mass="39628">MSMLSPPQSMPPVPALGEQTPSFQTLVAAVSRSIQDDERSVSLAVIDAESEDMSSEDEKALVDTLKKWKDGVLRMPEVFEVLSKTNGHTEMGGYHSTHSLPADGLTGATEWKTWFITNFEKLNAKVDLTPTTQERVSAGASASTQTTVSGGNGTSRNRAGVKRQLSRSSATRRMNERPRSRKAPASAPQDLGGDVDGSPSRDWCHVSDSPAPRVASVRQRRSRRVTNTKGNKTIPNWTRVLSRAGDHSCPVTLEDLRAMARYLFEKGDDDPDTLRRYNFARWREFAARPENRKRTLAGWACIAPLSRKHAADIERYLKEYQRDAEDARSTRMVVEASSQRTHVLGGENLRESAASSEA</sequence>